<reference evidence="4 5" key="1">
    <citation type="submission" date="2014-04" db="EMBL/GenBank/DDBJ databases">
        <title>Genome assembly of Hyalangium minutum DSM 14724.</title>
        <authorList>
            <person name="Sharma G."/>
            <person name="Subramanian S."/>
        </authorList>
    </citation>
    <scope>NUCLEOTIDE SEQUENCE [LARGE SCALE GENOMIC DNA]</scope>
    <source>
        <strain evidence="4 5">DSM 14724</strain>
    </source>
</reference>
<dbReference type="Gene3D" id="2.50.20.10">
    <property type="entry name" value="Lipoprotein localisation LolA/LolB/LppX"/>
    <property type="match status" value="1"/>
</dbReference>
<feature type="chain" id="PRO_5001799761" evidence="3">
    <location>
        <begin position="23"/>
        <end position="275"/>
    </location>
</feature>
<dbReference type="InterPro" id="IPR029046">
    <property type="entry name" value="LolA/LolB/LppX"/>
</dbReference>
<dbReference type="CDD" id="cd16325">
    <property type="entry name" value="LolA"/>
    <property type="match status" value="1"/>
</dbReference>
<gene>
    <name evidence="4" type="ORF">DB31_8206</name>
</gene>
<feature type="compositionally biased region" description="Low complexity" evidence="2">
    <location>
        <begin position="57"/>
        <end position="71"/>
    </location>
</feature>
<sequence length="275" mass="29408">MLIDTLLALLLSAQPAAPVAQAQKPAAAAESKPAEAKPAGDPAAKPATPAPAPAAPAPAAATPAAEPSKPAGTVKGSVAPDVKALVERMQAFYEKTTDFRSDFKQDYKYKTFRRTQTSTGTVTYKKPALMRWEYENPSKRTFVLAGSKVYAYDPEAQSLTVASLDTSKLSASVTFLFGQGKLADEFNIKKGTCADCKGTLLVLDPAQPDPRFRQVRLEVDTNTAQVLKSTVVDPDGSENTISFLNLKQNVGISADSFKINPPEGTRVDDFTKPKK</sequence>
<dbReference type="EMBL" id="JMCB01000007">
    <property type="protein sequence ID" value="KFE67723.1"/>
    <property type="molecule type" value="Genomic_DNA"/>
</dbReference>
<dbReference type="PATRIC" id="fig|394096.3.peg.4247"/>
<evidence type="ECO:0000256" key="2">
    <source>
        <dbReference type="SAM" id="MobiDB-lite"/>
    </source>
</evidence>
<dbReference type="SUPFAM" id="SSF89392">
    <property type="entry name" value="Prokaryotic lipoproteins and lipoprotein localization factors"/>
    <property type="match status" value="1"/>
</dbReference>
<name>A0A085WJ60_9BACT</name>
<evidence type="ECO:0000256" key="3">
    <source>
        <dbReference type="SAM" id="SignalP"/>
    </source>
</evidence>
<organism evidence="4 5">
    <name type="scientific">Hyalangium minutum</name>
    <dbReference type="NCBI Taxonomy" id="394096"/>
    <lineage>
        <taxon>Bacteria</taxon>
        <taxon>Pseudomonadati</taxon>
        <taxon>Myxococcota</taxon>
        <taxon>Myxococcia</taxon>
        <taxon>Myxococcales</taxon>
        <taxon>Cystobacterineae</taxon>
        <taxon>Archangiaceae</taxon>
        <taxon>Hyalangium</taxon>
    </lineage>
</organism>
<protein>
    <submittedName>
        <fullName evidence="4">Outer membrane lipoprotein carrier protein LolA</fullName>
    </submittedName>
</protein>
<feature type="compositionally biased region" description="Low complexity" evidence="2">
    <location>
        <begin position="19"/>
        <end position="47"/>
    </location>
</feature>
<evidence type="ECO:0000256" key="1">
    <source>
        <dbReference type="ARBA" id="ARBA00022729"/>
    </source>
</evidence>
<keyword evidence="4" id="KW-0449">Lipoprotein</keyword>
<proteinExistence type="predicted"/>
<dbReference type="InterPro" id="IPR004564">
    <property type="entry name" value="OM_lipoprot_carrier_LolA-like"/>
</dbReference>
<dbReference type="Pfam" id="PF03548">
    <property type="entry name" value="LolA"/>
    <property type="match status" value="1"/>
</dbReference>
<dbReference type="AlphaFoldDB" id="A0A085WJ60"/>
<evidence type="ECO:0000313" key="5">
    <source>
        <dbReference type="Proteomes" id="UP000028725"/>
    </source>
</evidence>
<comment type="caution">
    <text evidence="4">The sequence shown here is derived from an EMBL/GenBank/DDBJ whole genome shotgun (WGS) entry which is preliminary data.</text>
</comment>
<accession>A0A085WJ60</accession>
<dbReference type="STRING" id="394096.DB31_8206"/>
<feature type="region of interest" description="Disordered" evidence="2">
    <location>
        <begin position="19"/>
        <end position="76"/>
    </location>
</feature>
<keyword evidence="5" id="KW-1185">Reference proteome</keyword>
<dbReference type="PANTHER" id="PTHR35869:SF1">
    <property type="entry name" value="OUTER-MEMBRANE LIPOPROTEIN CARRIER PROTEIN"/>
    <property type="match status" value="1"/>
</dbReference>
<dbReference type="OrthoDB" id="9785727at2"/>
<keyword evidence="1 3" id="KW-0732">Signal</keyword>
<feature type="signal peptide" evidence="3">
    <location>
        <begin position="1"/>
        <end position="22"/>
    </location>
</feature>
<dbReference type="PANTHER" id="PTHR35869">
    <property type="entry name" value="OUTER-MEMBRANE LIPOPROTEIN CARRIER PROTEIN"/>
    <property type="match status" value="1"/>
</dbReference>
<dbReference type="Proteomes" id="UP000028725">
    <property type="component" value="Unassembled WGS sequence"/>
</dbReference>
<dbReference type="RefSeq" id="WP_044190591.1">
    <property type="nucleotide sequence ID" value="NZ_JMCB01000007.1"/>
</dbReference>
<evidence type="ECO:0000313" key="4">
    <source>
        <dbReference type="EMBL" id="KFE67723.1"/>
    </source>
</evidence>